<dbReference type="CDD" id="cd18115">
    <property type="entry name" value="ATP-synt_F1_beta_N"/>
    <property type="match status" value="1"/>
</dbReference>
<dbReference type="SMART" id="SM00382">
    <property type="entry name" value="AAA"/>
    <property type="match status" value="1"/>
</dbReference>
<dbReference type="InterPro" id="IPR003593">
    <property type="entry name" value="AAA+_ATPase"/>
</dbReference>
<evidence type="ECO:0000259" key="13">
    <source>
        <dbReference type="SMART" id="SM00382"/>
    </source>
</evidence>
<comment type="catalytic activity">
    <reaction evidence="12">
        <text>ATP + H2O + 4 H(+)(in) = ADP + phosphate + 5 H(+)(out)</text>
        <dbReference type="Rhea" id="RHEA:57720"/>
        <dbReference type="ChEBI" id="CHEBI:15377"/>
        <dbReference type="ChEBI" id="CHEBI:15378"/>
        <dbReference type="ChEBI" id="CHEBI:30616"/>
        <dbReference type="ChEBI" id="CHEBI:43474"/>
        <dbReference type="ChEBI" id="CHEBI:456216"/>
        <dbReference type="EC" id="7.1.2.2"/>
    </reaction>
</comment>
<evidence type="ECO:0000256" key="7">
    <source>
        <dbReference type="ARBA" id="ARBA00022967"/>
    </source>
</evidence>
<dbReference type="OMA" id="VRCIMLA"/>
<evidence type="ECO:0000256" key="5">
    <source>
        <dbReference type="ARBA" id="ARBA00022781"/>
    </source>
</evidence>
<dbReference type="FunFam" id="3.40.50.300:FF:000026">
    <property type="entry name" value="ATP synthase subunit beta"/>
    <property type="match status" value="1"/>
</dbReference>
<dbReference type="InterPro" id="IPR004100">
    <property type="entry name" value="ATPase_F1/V1/A1_a/bsu_N"/>
</dbReference>
<dbReference type="RefSeq" id="XP_003876173.1">
    <property type="nucleotide sequence ID" value="XM_003876124.1"/>
</dbReference>
<dbReference type="PANTHER" id="PTHR15184">
    <property type="entry name" value="ATP SYNTHASE"/>
    <property type="match status" value="1"/>
</dbReference>
<comment type="function">
    <text evidence="12">Produces ATP from ADP in the presence of a proton gradient across the membrane.</text>
</comment>
<evidence type="ECO:0000256" key="6">
    <source>
        <dbReference type="ARBA" id="ARBA00022840"/>
    </source>
</evidence>
<evidence type="ECO:0000313" key="15">
    <source>
        <dbReference type="Proteomes" id="UP000007259"/>
    </source>
</evidence>
<comment type="subcellular location">
    <subcellularLocation>
        <location evidence="1">Membrane</location>
        <topology evidence="1">Peripheral membrane protein</topology>
    </subcellularLocation>
</comment>
<keyword evidence="5" id="KW-0375">Hydrogen ion transport</keyword>
<dbReference type="Gene3D" id="2.40.10.170">
    <property type="match status" value="1"/>
</dbReference>
<keyword evidence="9" id="KW-0472">Membrane</keyword>
<dbReference type="EMBL" id="FR799578">
    <property type="protein sequence ID" value="CBZ27688.1"/>
    <property type="molecule type" value="Genomic_DNA"/>
</dbReference>
<dbReference type="CDD" id="cd01133">
    <property type="entry name" value="F1-ATPase_beta_CD"/>
    <property type="match status" value="1"/>
</dbReference>
<sequence>MLSRVQSAMIRRAAGARAASSAAAAAAVKPAEHKGRVGYVSQVIGAVVDVHFSEGVPPVLTALDVTEDLGRDEPLTLEIVQHLDANTGRCIAMQTTDLLKLKSKVVSTGGNISVPVGRETLGRIFNVLGDAIDQRGPVGEKMRMAIHAEAPKLADQAAEDTILTTGIKVIDLILPYCKGGKIGLFGGAGVGKTVIIMELINNVAKGHGGFSVFAGVGERTREGTDLYLEMMQSKVIDLKGESKCVLVYGQMNEPPGARARVAQSALTMAEYFRDVEGQNVLLFIDNIFRFTQANSEVSALLGRIPAAVGYQPTLAEDLGMLQERITSTTKGSITSVQAVYVPADDITDPAPATTFSHLDATTVLDRAVAESGIYPAVNPLECASRIMDPDVIDAPPKGAERGGQGRVDRARKVTRFLSQPFQVAEVFTGMTGHYVQLADTVESFSGLLMGSYDQIPEMAFYMVGGIKSVLEKAKAMAEEAAAMEKQRRARQAASASDSQ</sequence>
<comment type="subunit">
    <text evidence="12">F-type ATPases have 2 components, CF(1) - the catalytic core - and CF(0) - the membrane proton channel. CF(1) and CF(0) have multiple subunits.</text>
</comment>
<dbReference type="SUPFAM" id="SSF50615">
    <property type="entry name" value="N-terminal domain of alpha and beta subunits of F1 ATP synthase"/>
    <property type="match status" value="1"/>
</dbReference>
<dbReference type="InterPro" id="IPR005722">
    <property type="entry name" value="ATP_synth_F1_bsu"/>
</dbReference>
<evidence type="ECO:0000313" key="14">
    <source>
        <dbReference type="EMBL" id="CBZ27688.1"/>
    </source>
</evidence>
<dbReference type="InterPro" id="IPR050053">
    <property type="entry name" value="ATPase_alpha/beta_chains"/>
</dbReference>
<dbReference type="HAMAP" id="MF_01347">
    <property type="entry name" value="ATP_synth_beta_bact"/>
    <property type="match status" value="1"/>
</dbReference>
<gene>
    <name evidence="14" type="ORF">LMXM_25_1180</name>
</gene>
<name>E9AXJ7_LEIMU</name>
<accession>E9AXJ7</accession>
<dbReference type="InterPro" id="IPR000194">
    <property type="entry name" value="ATPase_F1/V1/A1_a/bsu_nucl-bd"/>
</dbReference>
<dbReference type="GO" id="GO:0045259">
    <property type="term" value="C:proton-transporting ATP synthase complex"/>
    <property type="evidence" value="ECO:0007669"/>
    <property type="project" value="UniProtKB-KW"/>
</dbReference>
<dbReference type="InterPro" id="IPR024034">
    <property type="entry name" value="ATPase_F1/V1_b/a_C"/>
</dbReference>
<dbReference type="PANTHER" id="PTHR15184:SF71">
    <property type="entry name" value="ATP SYNTHASE SUBUNIT BETA, MITOCHONDRIAL"/>
    <property type="match status" value="1"/>
</dbReference>
<dbReference type="Pfam" id="PF00006">
    <property type="entry name" value="ATP-synt_ab"/>
    <property type="match status" value="1"/>
</dbReference>
<proteinExistence type="inferred from homology"/>
<dbReference type="GeneID" id="13449113"/>
<comment type="similarity">
    <text evidence="2">Belongs to the ATPase alpha/beta chains family.</text>
</comment>
<organism evidence="14 15">
    <name type="scientific">Leishmania mexicana (strain MHOM/GT/2001/U1103)</name>
    <dbReference type="NCBI Taxonomy" id="929439"/>
    <lineage>
        <taxon>Eukaryota</taxon>
        <taxon>Discoba</taxon>
        <taxon>Euglenozoa</taxon>
        <taxon>Kinetoplastea</taxon>
        <taxon>Metakinetoplastina</taxon>
        <taxon>Trypanosomatida</taxon>
        <taxon>Trypanosomatidae</taxon>
        <taxon>Leishmaniinae</taxon>
        <taxon>Leishmania</taxon>
    </lineage>
</organism>
<evidence type="ECO:0000256" key="10">
    <source>
        <dbReference type="ARBA" id="ARBA00023196"/>
    </source>
</evidence>
<dbReference type="KEGG" id="lmi:LMXM_25_1180"/>
<protein>
    <recommendedName>
        <fullName evidence="12">ATP synthase subunit beta</fullName>
        <ecNumber evidence="12">7.1.2.2</ecNumber>
    </recommendedName>
</protein>
<evidence type="ECO:0000256" key="8">
    <source>
        <dbReference type="ARBA" id="ARBA00023065"/>
    </source>
</evidence>
<dbReference type="FunFam" id="1.10.1140.10:FF:000005">
    <property type="entry name" value="ATP synthase subunit beta"/>
    <property type="match status" value="1"/>
</dbReference>
<dbReference type="Proteomes" id="UP000007259">
    <property type="component" value="Chromosome 25"/>
</dbReference>
<dbReference type="NCBIfam" id="TIGR01039">
    <property type="entry name" value="atpD"/>
    <property type="match status" value="1"/>
</dbReference>
<keyword evidence="11 12" id="KW-0066">ATP synthesis</keyword>
<keyword evidence="15" id="KW-1185">Reference proteome</keyword>
<reference evidence="14 15" key="1">
    <citation type="journal article" date="2011" name="Genome Res.">
        <title>Chromosome and gene copy number variation allow major structural change between species and strains of Leishmania.</title>
        <authorList>
            <person name="Rogers M.B."/>
            <person name="Hilley J.D."/>
            <person name="Dickens N.J."/>
            <person name="Wilkes J."/>
            <person name="Bates P.A."/>
            <person name="Depledge D.P."/>
            <person name="Harris D."/>
            <person name="Her Y."/>
            <person name="Herzyk P."/>
            <person name="Imamura H."/>
            <person name="Otto T.D."/>
            <person name="Sanders M."/>
            <person name="Seeger K."/>
            <person name="Dujardin J.C."/>
            <person name="Berriman M."/>
            <person name="Smith D.F."/>
            <person name="Hertz-Fowler C."/>
            <person name="Mottram J.C."/>
        </authorList>
    </citation>
    <scope>NUCLEOTIDE SEQUENCE [LARGE SCALE GENOMIC DNA]</scope>
    <source>
        <strain evidence="14 15">MHOM/GT/2001/U1103</strain>
    </source>
</reference>
<dbReference type="GO" id="GO:0046933">
    <property type="term" value="F:proton-transporting ATP synthase activity, rotational mechanism"/>
    <property type="evidence" value="ECO:0007669"/>
    <property type="project" value="InterPro"/>
</dbReference>
<evidence type="ECO:0000256" key="2">
    <source>
        <dbReference type="ARBA" id="ARBA00008936"/>
    </source>
</evidence>
<dbReference type="Pfam" id="PF02874">
    <property type="entry name" value="ATP-synt_ab_N"/>
    <property type="match status" value="1"/>
</dbReference>
<dbReference type="GO" id="GO:0042776">
    <property type="term" value="P:proton motive force-driven mitochondrial ATP synthesis"/>
    <property type="evidence" value="ECO:0007669"/>
    <property type="project" value="TreeGrafter"/>
</dbReference>
<keyword evidence="10 12" id="KW-0139">CF(1)</keyword>
<dbReference type="InterPro" id="IPR036121">
    <property type="entry name" value="ATPase_F1/V1/A1_a/bsu_N_sf"/>
</dbReference>
<feature type="domain" description="AAA+ ATPase" evidence="13">
    <location>
        <begin position="178"/>
        <end position="368"/>
    </location>
</feature>
<dbReference type="SUPFAM" id="SSF52540">
    <property type="entry name" value="P-loop containing nucleoside triphosphate hydrolases"/>
    <property type="match status" value="1"/>
</dbReference>
<evidence type="ECO:0000256" key="4">
    <source>
        <dbReference type="ARBA" id="ARBA00022741"/>
    </source>
</evidence>
<dbReference type="InterPro" id="IPR027417">
    <property type="entry name" value="P-loop_NTPase"/>
</dbReference>
<keyword evidence="3" id="KW-0813">Transport</keyword>
<keyword evidence="8" id="KW-0406">Ion transport</keyword>
<dbReference type="AlphaFoldDB" id="E9AXJ7"/>
<keyword evidence="7" id="KW-1278">Translocase</keyword>
<dbReference type="GO" id="GO:0005524">
    <property type="term" value="F:ATP binding"/>
    <property type="evidence" value="ECO:0007669"/>
    <property type="project" value="UniProtKB-KW"/>
</dbReference>
<keyword evidence="4 12" id="KW-0547">Nucleotide-binding</keyword>
<evidence type="ECO:0000256" key="1">
    <source>
        <dbReference type="ARBA" id="ARBA00004170"/>
    </source>
</evidence>
<keyword evidence="6 12" id="KW-0067">ATP-binding</keyword>
<evidence type="ECO:0000256" key="11">
    <source>
        <dbReference type="ARBA" id="ARBA00023310"/>
    </source>
</evidence>
<dbReference type="EC" id="7.1.2.2" evidence="12"/>
<evidence type="ECO:0000256" key="3">
    <source>
        <dbReference type="ARBA" id="ARBA00022448"/>
    </source>
</evidence>
<dbReference type="GO" id="GO:0005739">
    <property type="term" value="C:mitochondrion"/>
    <property type="evidence" value="ECO:0007669"/>
    <property type="project" value="GOC"/>
</dbReference>
<dbReference type="SUPFAM" id="SSF47917">
    <property type="entry name" value="C-terminal domain of alpha and beta subunits of F1 ATP synthase"/>
    <property type="match status" value="1"/>
</dbReference>
<dbReference type="OrthoDB" id="245364at2759"/>
<dbReference type="Gene3D" id="3.40.50.300">
    <property type="entry name" value="P-loop containing nucleotide triphosphate hydrolases"/>
    <property type="match status" value="1"/>
</dbReference>
<evidence type="ECO:0000256" key="9">
    <source>
        <dbReference type="ARBA" id="ARBA00023136"/>
    </source>
</evidence>
<dbReference type="VEuPathDB" id="TriTrypDB:LmxM.25.1180"/>
<dbReference type="PhylomeDB" id="E9AXJ7"/>
<dbReference type="Gene3D" id="1.10.1140.10">
    <property type="entry name" value="Bovine Mitochondrial F1-atpase, Atp Synthase Beta Chain, Chain D, domain 3"/>
    <property type="match status" value="1"/>
</dbReference>
<evidence type="ECO:0000256" key="12">
    <source>
        <dbReference type="RuleBase" id="RU003553"/>
    </source>
</evidence>